<evidence type="ECO:0000256" key="1">
    <source>
        <dbReference type="ARBA" id="ARBA00006845"/>
    </source>
</evidence>
<protein>
    <submittedName>
        <fullName evidence="3">Barstar family protein</fullName>
    </submittedName>
</protein>
<evidence type="ECO:0000313" key="3">
    <source>
        <dbReference type="EMBL" id="MCD5312772.1"/>
    </source>
</evidence>
<dbReference type="EMBL" id="JAJOMB010000009">
    <property type="protein sequence ID" value="MCD5312772.1"/>
    <property type="molecule type" value="Genomic_DNA"/>
</dbReference>
<feature type="domain" description="Barstar (barnase inhibitor)" evidence="2">
    <location>
        <begin position="51"/>
        <end position="133"/>
    </location>
</feature>
<reference evidence="3" key="1">
    <citation type="submission" date="2021-11" db="EMBL/GenBank/DDBJ databases">
        <title>Streptomyces corallinus and Kineosporia corallina sp. nov., two new coral-derived marine actinobacteria.</title>
        <authorList>
            <person name="Buangrab K."/>
            <person name="Sutthacheep M."/>
            <person name="Yeemin T."/>
            <person name="Harunari E."/>
            <person name="Igarashi Y."/>
            <person name="Sripreechasak P."/>
            <person name="Kanchanasin P."/>
            <person name="Tanasupawat S."/>
            <person name="Phongsopitanun W."/>
        </authorList>
    </citation>
    <scope>NUCLEOTIDE SEQUENCE</scope>
    <source>
        <strain evidence="3">JCM 31032</strain>
    </source>
</reference>
<accession>A0A9X1ND41</accession>
<comment type="similarity">
    <text evidence="1">Belongs to the barstar family.</text>
</comment>
<dbReference type="SUPFAM" id="SSF52038">
    <property type="entry name" value="Barstar-related"/>
    <property type="match status" value="1"/>
</dbReference>
<evidence type="ECO:0000313" key="4">
    <source>
        <dbReference type="Proteomes" id="UP001138997"/>
    </source>
</evidence>
<keyword evidence="4" id="KW-1185">Reference proteome</keyword>
<dbReference type="InterPro" id="IPR035905">
    <property type="entry name" value="Barstar-like_sf"/>
</dbReference>
<comment type="caution">
    <text evidence="3">The sequence shown here is derived from an EMBL/GenBank/DDBJ whole genome shotgun (WGS) entry which is preliminary data.</text>
</comment>
<dbReference type="RefSeq" id="WP_231443335.1">
    <property type="nucleotide sequence ID" value="NZ_JAJOMB010000009.1"/>
</dbReference>
<organism evidence="3 4">
    <name type="scientific">Kineosporia babensis</name>
    <dbReference type="NCBI Taxonomy" id="499548"/>
    <lineage>
        <taxon>Bacteria</taxon>
        <taxon>Bacillati</taxon>
        <taxon>Actinomycetota</taxon>
        <taxon>Actinomycetes</taxon>
        <taxon>Kineosporiales</taxon>
        <taxon>Kineosporiaceae</taxon>
        <taxon>Kineosporia</taxon>
    </lineage>
</organism>
<dbReference type="Pfam" id="PF01337">
    <property type="entry name" value="Barstar"/>
    <property type="match status" value="1"/>
</dbReference>
<dbReference type="AlphaFoldDB" id="A0A9X1ND41"/>
<evidence type="ECO:0000259" key="2">
    <source>
        <dbReference type="Pfam" id="PF01337"/>
    </source>
</evidence>
<sequence length="140" mass="15350">MGNQQDVWQQGIPQQRGLWTPYDSTQRRRWLAAALQHQHLTTGPDRPPGATFRLDGAHITDIEGFYCDLGEAVNGPGGYFGHNGDALNDCTLGGFGALAPFELVWPHAGVVRAALPGFEAVLRWLAESQVQVRLEDQDGQ</sequence>
<name>A0A9X1ND41_9ACTN</name>
<dbReference type="Proteomes" id="UP001138997">
    <property type="component" value="Unassembled WGS sequence"/>
</dbReference>
<dbReference type="InterPro" id="IPR000468">
    <property type="entry name" value="Barstar"/>
</dbReference>
<dbReference type="Gene3D" id="3.30.370.10">
    <property type="entry name" value="Barstar-like"/>
    <property type="match status" value="1"/>
</dbReference>
<gene>
    <name evidence="3" type="ORF">LR394_17845</name>
</gene>
<proteinExistence type="inferred from homology"/>